<dbReference type="InterPro" id="IPR000215">
    <property type="entry name" value="Serpin_fam"/>
</dbReference>
<dbReference type="Pfam" id="PF00079">
    <property type="entry name" value="Serpin"/>
    <property type="match status" value="1"/>
</dbReference>
<evidence type="ECO:0000256" key="1">
    <source>
        <dbReference type="ARBA" id="ARBA00004613"/>
    </source>
</evidence>
<dbReference type="Gene3D" id="3.30.497.10">
    <property type="entry name" value="Antithrombin, subunit I, domain 2"/>
    <property type="match status" value="1"/>
</dbReference>
<dbReference type="InterPro" id="IPR023795">
    <property type="entry name" value="Serpin_CS"/>
</dbReference>
<gene>
    <name evidence="6" type="ORF">AKJ49_01305</name>
</gene>
<dbReference type="Gene3D" id="2.30.39.10">
    <property type="entry name" value="Alpha-1-antitrypsin, domain 1"/>
    <property type="match status" value="1"/>
</dbReference>
<organism evidence="6 7">
    <name type="scientific">candidate division MSBL1 archaeon SCGC-AAA382A03</name>
    <dbReference type="NCBI Taxonomy" id="1698278"/>
    <lineage>
        <taxon>Archaea</taxon>
        <taxon>Methanobacteriati</taxon>
        <taxon>Methanobacteriota</taxon>
        <taxon>candidate division MSBL1</taxon>
    </lineage>
</organism>
<name>A0A133VFJ6_9EURY</name>
<comment type="subcellular location">
    <subcellularLocation>
        <location evidence="1">Secreted</location>
    </subcellularLocation>
</comment>
<dbReference type="EMBL" id="LHYC01000029">
    <property type="protein sequence ID" value="KXB05205.1"/>
    <property type="molecule type" value="Genomic_DNA"/>
</dbReference>
<keyword evidence="2" id="KW-0964">Secreted</keyword>
<dbReference type="InterPro" id="IPR036186">
    <property type="entry name" value="Serpin_sf"/>
</dbReference>
<dbReference type="SMART" id="SM00093">
    <property type="entry name" value="SERPIN"/>
    <property type="match status" value="1"/>
</dbReference>
<dbReference type="CDD" id="cd19590">
    <property type="entry name" value="serpin_thermopin-like"/>
    <property type="match status" value="1"/>
</dbReference>
<evidence type="ECO:0000256" key="2">
    <source>
        <dbReference type="ARBA" id="ARBA00022525"/>
    </source>
</evidence>
<dbReference type="InterPro" id="IPR042185">
    <property type="entry name" value="Serpin_sf_2"/>
</dbReference>
<evidence type="ECO:0000313" key="6">
    <source>
        <dbReference type="EMBL" id="KXB05205.1"/>
    </source>
</evidence>
<reference evidence="6 7" key="1">
    <citation type="journal article" date="2016" name="Sci. Rep.">
        <title>Metabolic traits of an uncultured archaeal lineage -MSBL1- from brine pools of the Red Sea.</title>
        <authorList>
            <person name="Mwirichia R."/>
            <person name="Alam I."/>
            <person name="Rashid M."/>
            <person name="Vinu M."/>
            <person name="Ba-Alawi W."/>
            <person name="Anthony Kamau A."/>
            <person name="Kamanda Ngugi D."/>
            <person name="Goker M."/>
            <person name="Klenk H.P."/>
            <person name="Bajic V."/>
            <person name="Stingl U."/>
        </authorList>
    </citation>
    <scope>NUCLEOTIDE SEQUENCE [LARGE SCALE GENOMIC DNA]</scope>
    <source>
        <strain evidence="6">SCGC-AAA382A03</strain>
    </source>
</reference>
<protein>
    <recommendedName>
        <fullName evidence="5">Serpin domain-containing protein</fullName>
    </recommendedName>
</protein>
<dbReference type="InterPro" id="IPR023796">
    <property type="entry name" value="Serpin_dom"/>
</dbReference>
<feature type="domain" description="Serpin" evidence="5">
    <location>
        <begin position="59"/>
        <end position="418"/>
    </location>
</feature>
<sequence>MKMKKLALIIVALTIVASVIVWNPFNPEESGQAWARLEDEEATEQSVEDLADGSNKFALELLSKLSENSEKNIFFSPWSIYTALGMTYEGAKGQTASEISSTLHFPENNDLRRPSFARIQNLLNENKEYTLETANALWAQENYPFLDSYFNTIGDYYGGKVTNLDYAKEPQKACDTINKWVSDKTRGKIENLIKRRMITPLTRLILTNAIYFKGDWVKQFDEDKTQKDDFWIDEEKSVQVPMMSLSGENAKFNYAETEYLKALEMPYKGEEISMLILLPKDRSGLTDLEETIDINRLENIKTQLQEEKVSIKMPKFKFKTKYNLSKILKEMGMPTAFTTDADFSGMNGKKSLFIDFVVHKAFIGVNEKGTEAAAATGVGKKETAIPEEKTFHANHPFLFLIQHEQTGTILFMGEVTNPAE</sequence>
<dbReference type="PANTHER" id="PTHR11461">
    <property type="entry name" value="SERINE PROTEASE INHIBITOR, SERPIN"/>
    <property type="match status" value="1"/>
</dbReference>
<dbReference type="GO" id="GO:0005615">
    <property type="term" value="C:extracellular space"/>
    <property type="evidence" value="ECO:0007669"/>
    <property type="project" value="InterPro"/>
</dbReference>
<evidence type="ECO:0000259" key="5">
    <source>
        <dbReference type="SMART" id="SM00093"/>
    </source>
</evidence>
<dbReference type="PROSITE" id="PS00284">
    <property type="entry name" value="SERPIN"/>
    <property type="match status" value="1"/>
</dbReference>
<evidence type="ECO:0000256" key="4">
    <source>
        <dbReference type="RuleBase" id="RU000411"/>
    </source>
</evidence>
<proteinExistence type="inferred from homology"/>
<dbReference type="SUPFAM" id="SSF56574">
    <property type="entry name" value="Serpins"/>
    <property type="match status" value="1"/>
</dbReference>
<keyword evidence="3" id="KW-0732">Signal</keyword>
<evidence type="ECO:0000313" key="7">
    <source>
        <dbReference type="Proteomes" id="UP000070549"/>
    </source>
</evidence>
<comment type="caution">
    <text evidence="6">The sequence shown here is derived from an EMBL/GenBank/DDBJ whole genome shotgun (WGS) entry which is preliminary data.</text>
</comment>
<dbReference type="Proteomes" id="UP000070549">
    <property type="component" value="Unassembled WGS sequence"/>
</dbReference>
<dbReference type="FunFam" id="3.30.497.10:FF:000031">
    <property type="entry name" value="Putative salivary serpin"/>
    <property type="match status" value="1"/>
</dbReference>
<keyword evidence="7" id="KW-1185">Reference proteome</keyword>
<accession>A0A133VFJ6</accession>
<dbReference type="InterPro" id="IPR042178">
    <property type="entry name" value="Serpin_sf_1"/>
</dbReference>
<dbReference type="GO" id="GO:0004867">
    <property type="term" value="F:serine-type endopeptidase inhibitor activity"/>
    <property type="evidence" value="ECO:0007669"/>
    <property type="project" value="InterPro"/>
</dbReference>
<evidence type="ECO:0000256" key="3">
    <source>
        <dbReference type="ARBA" id="ARBA00022729"/>
    </source>
</evidence>
<comment type="similarity">
    <text evidence="4">Belongs to the serpin family.</text>
</comment>
<dbReference type="AlphaFoldDB" id="A0A133VFJ6"/>
<dbReference type="PANTHER" id="PTHR11461:SF211">
    <property type="entry name" value="GH10112P-RELATED"/>
    <property type="match status" value="1"/>
</dbReference>